<comment type="caution">
    <text evidence="1">The sequence shown here is derived from an EMBL/GenBank/DDBJ whole genome shotgun (WGS) entry which is preliminary data.</text>
</comment>
<dbReference type="EMBL" id="MU266521">
    <property type="protein sequence ID" value="KAH7921549.1"/>
    <property type="molecule type" value="Genomic_DNA"/>
</dbReference>
<organism evidence="1 2">
    <name type="scientific">Leucogyrophana mollusca</name>
    <dbReference type="NCBI Taxonomy" id="85980"/>
    <lineage>
        <taxon>Eukaryota</taxon>
        <taxon>Fungi</taxon>
        <taxon>Dikarya</taxon>
        <taxon>Basidiomycota</taxon>
        <taxon>Agaricomycotina</taxon>
        <taxon>Agaricomycetes</taxon>
        <taxon>Agaricomycetidae</taxon>
        <taxon>Boletales</taxon>
        <taxon>Boletales incertae sedis</taxon>
        <taxon>Leucogyrophana</taxon>
    </lineage>
</organism>
<evidence type="ECO:0000313" key="2">
    <source>
        <dbReference type="Proteomes" id="UP000790709"/>
    </source>
</evidence>
<keyword evidence="2" id="KW-1185">Reference proteome</keyword>
<sequence length="441" mass="48879">MFSDRRASYKSPPTILTDKLLSQEARRTKALEEQKLRRAQKFDSSRQLDSFADLNLGASDDEGDDAPEDEPEVIREGLAGFASLIRSSSTTGPPHVDAVKESGQQGKKRSKNKRKRTKAKAIKWADKCMYAELLEMNEDNAWSDGLPTDLEGGWVAVAPVPVGKRCLAVTHQSAGVVGISPNTTLRSRVLGKMLLPRFPSSLPPLTILDCILDVNWRDNGILHVLDVLKWKGQDVGDCETPFRFWWRDTRLAELPKYPPPSVPFRFLPTPELQPPTNGSSTSFDGHNSVPDAYHFPYPTTFVPIPYYTDTSLPCLSSSVIPVARSSRQIPVDVPISAPLNPFSTNMPVDSPNPIPSQLATSVSVHVESDGLLLYVSQASYEPGTSPLSCWIPIRGYSEAGQHQALAPREGPLDLFQRLVQRRMSKQPISDNENIHEENMEI</sequence>
<name>A0ACB8B7U8_9AGAM</name>
<accession>A0ACB8B7U8</accession>
<evidence type="ECO:0000313" key="1">
    <source>
        <dbReference type="EMBL" id="KAH7921549.1"/>
    </source>
</evidence>
<protein>
    <submittedName>
        <fullName evidence="1">Uncharacterized protein</fullName>
    </submittedName>
</protein>
<proteinExistence type="predicted"/>
<dbReference type="Proteomes" id="UP000790709">
    <property type="component" value="Unassembled WGS sequence"/>
</dbReference>
<reference evidence="1" key="1">
    <citation type="journal article" date="2021" name="New Phytol.">
        <title>Evolutionary innovations through gain and loss of genes in the ectomycorrhizal Boletales.</title>
        <authorList>
            <person name="Wu G."/>
            <person name="Miyauchi S."/>
            <person name="Morin E."/>
            <person name="Kuo A."/>
            <person name="Drula E."/>
            <person name="Varga T."/>
            <person name="Kohler A."/>
            <person name="Feng B."/>
            <person name="Cao Y."/>
            <person name="Lipzen A."/>
            <person name="Daum C."/>
            <person name="Hundley H."/>
            <person name="Pangilinan J."/>
            <person name="Johnson J."/>
            <person name="Barry K."/>
            <person name="LaButti K."/>
            <person name="Ng V."/>
            <person name="Ahrendt S."/>
            <person name="Min B."/>
            <person name="Choi I.G."/>
            <person name="Park H."/>
            <person name="Plett J.M."/>
            <person name="Magnuson J."/>
            <person name="Spatafora J.W."/>
            <person name="Nagy L.G."/>
            <person name="Henrissat B."/>
            <person name="Grigoriev I.V."/>
            <person name="Yang Z.L."/>
            <person name="Xu J."/>
            <person name="Martin F.M."/>
        </authorList>
    </citation>
    <scope>NUCLEOTIDE SEQUENCE</scope>
    <source>
        <strain evidence="1">KUC20120723A-06</strain>
    </source>
</reference>
<gene>
    <name evidence="1" type="ORF">BV22DRAFT_1038521</name>
</gene>